<dbReference type="Proteomes" id="UP000887567">
    <property type="component" value="Unplaced"/>
</dbReference>
<feature type="domain" description="SWIRM" evidence="1">
    <location>
        <begin position="66"/>
        <end position="155"/>
    </location>
</feature>
<dbReference type="GO" id="GO:0006338">
    <property type="term" value="P:chromatin remodeling"/>
    <property type="evidence" value="ECO:0007669"/>
    <property type="project" value="TreeGrafter"/>
</dbReference>
<sequence>MAGIKTKKGAAVFEKLKKKHEEDLGKRKLVDDVLIHIRDQKVCQAWLQRQALLECGKSLAPIPLPSLGRRPAARLDLNGTPGVELLSLEERELCSSIRLLPQDYLNYKTTFIKENEKYGELRLAQARSLIRIDVNKTRKMYNFFVDKGWVLKPED</sequence>
<proteinExistence type="predicted"/>
<dbReference type="GO" id="GO:0005634">
    <property type="term" value="C:nucleus"/>
    <property type="evidence" value="ECO:0007669"/>
    <property type="project" value="TreeGrafter"/>
</dbReference>
<dbReference type="PROSITE" id="PS50934">
    <property type="entry name" value="SWIRM"/>
    <property type="match status" value="1"/>
</dbReference>
<dbReference type="OrthoDB" id="270417at2759"/>
<evidence type="ECO:0000313" key="3">
    <source>
        <dbReference type="Proteomes" id="UP000887567"/>
    </source>
</evidence>
<dbReference type="InterPro" id="IPR036388">
    <property type="entry name" value="WH-like_DNA-bd_sf"/>
</dbReference>
<dbReference type="InterPro" id="IPR007526">
    <property type="entry name" value="SWIRM"/>
</dbReference>
<organism evidence="2 3">
    <name type="scientific">Exaiptasia diaphana</name>
    <name type="common">Tropical sea anemone</name>
    <name type="synonym">Aiptasia pulchella</name>
    <dbReference type="NCBI Taxonomy" id="2652724"/>
    <lineage>
        <taxon>Eukaryota</taxon>
        <taxon>Metazoa</taxon>
        <taxon>Cnidaria</taxon>
        <taxon>Anthozoa</taxon>
        <taxon>Hexacorallia</taxon>
        <taxon>Actiniaria</taxon>
        <taxon>Aiptasiidae</taxon>
        <taxon>Exaiptasia</taxon>
    </lineage>
</organism>
<dbReference type="PANTHER" id="PTHR12374:SF20">
    <property type="entry name" value="TRANSCRIPTIONAL ADAPTER 2-ALPHA"/>
    <property type="match status" value="1"/>
</dbReference>
<dbReference type="AlphaFoldDB" id="A0A913X8C7"/>
<dbReference type="OMA" id="MFCGDIF"/>
<evidence type="ECO:0000313" key="2">
    <source>
        <dbReference type="EnsemblMetazoa" id="XP_020900469.1"/>
    </source>
</evidence>
<dbReference type="KEGG" id="epa:110239105"/>
<accession>A0A913X8C7</accession>
<dbReference type="FunFam" id="1.10.10.10:FF:000087">
    <property type="entry name" value="Transcriptional adapter 2"/>
    <property type="match status" value="1"/>
</dbReference>
<dbReference type="GO" id="GO:0003682">
    <property type="term" value="F:chromatin binding"/>
    <property type="evidence" value="ECO:0007669"/>
    <property type="project" value="TreeGrafter"/>
</dbReference>
<dbReference type="PANTHER" id="PTHR12374">
    <property type="entry name" value="TRANSCRIPTIONAL ADAPTOR 2 ADA2 -RELATED"/>
    <property type="match status" value="1"/>
</dbReference>
<dbReference type="GO" id="GO:0006357">
    <property type="term" value="P:regulation of transcription by RNA polymerase II"/>
    <property type="evidence" value="ECO:0007669"/>
    <property type="project" value="TreeGrafter"/>
</dbReference>
<dbReference type="InterPro" id="IPR009057">
    <property type="entry name" value="Homeodomain-like_sf"/>
</dbReference>
<dbReference type="GO" id="GO:0003713">
    <property type="term" value="F:transcription coactivator activity"/>
    <property type="evidence" value="ECO:0007669"/>
    <property type="project" value="TreeGrafter"/>
</dbReference>
<name>A0A913X8C7_EXADI</name>
<reference evidence="2" key="1">
    <citation type="submission" date="2022-11" db="UniProtKB">
        <authorList>
            <consortium name="EnsemblMetazoa"/>
        </authorList>
    </citation>
    <scope>IDENTIFICATION</scope>
</reference>
<protein>
    <recommendedName>
        <fullName evidence="1">SWIRM domain-containing protein</fullName>
    </recommendedName>
</protein>
<dbReference type="GO" id="GO:0140672">
    <property type="term" value="C:ATAC complex"/>
    <property type="evidence" value="ECO:0007669"/>
    <property type="project" value="UniProtKB-ARBA"/>
</dbReference>
<dbReference type="RefSeq" id="XP_020900469.1">
    <property type="nucleotide sequence ID" value="XM_021044810.2"/>
</dbReference>
<dbReference type="EnsemblMetazoa" id="XM_021044810.2">
    <property type="protein sequence ID" value="XP_020900469.1"/>
    <property type="gene ID" value="LOC110239105"/>
</dbReference>
<dbReference type="Pfam" id="PF04433">
    <property type="entry name" value="SWIRM"/>
    <property type="match status" value="1"/>
</dbReference>
<dbReference type="SUPFAM" id="SSF46689">
    <property type="entry name" value="Homeodomain-like"/>
    <property type="match status" value="1"/>
</dbReference>
<evidence type="ECO:0000259" key="1">
    <source>
        <dbReference type="PROSITE" id="PS50934"/>
    </source>
</evidence>
<dbReference type="Gene3D" id="1.10.10.10">
    <property type="entry name" value="Winged helix-like DNA-binding domain superfamily/Winged helix DNA-binding domain"/>
    <property type="match status" value="1"/>
</dbReference>
<dbReference type="GeneID" id="110239105"/>
<keyword evidence="3" id="KW-1185">Reference proteome</keyword>